<organism evidence="2 3">
    <name type="scientific">Eiseniibacteriota bacterium</name>
    <dbReference type="NCBI Taxonomy" id="2212470"/>
    <lineage>
        <taxon>Bacteria</taxon>
        <taxon>Candidatus Eiseniibacteriota</taxon>
    </lineage>
</organism>
<sequence length="203" mass="22050">MDVRDGAPDRSRSIRTGLGLLGIALVLALAALPAWAADDPWSDDARWVSMRVGSAGSGAKLAANGNYGYGFGYSWFLGNELAWSATVQHDVLGRYGDASEIDVPITVEFTKHFHLADTARPYLGGGWGAIYHKTYRTGLDESGFRQGIYLATGGNAMLNAHSLIGLDVRLLEEQDTRSINPTFPNHAAATRNWSFKLSYSRVL</sequence>
<feature type="chain" id="PRO_5021899141" evidence="1">
    <location>
        <begin position="37"/>
        <end position="203"/>
    </location>
</feature>
<accession>A0A538UD73</accession>
<evidence type="ECO:0000313" key="3">
    <source>
        <dbReference type="Proteomes" id="UP000319771"/>
    </source>
</evidence>
<dbReference type="InterPro" id="IPR011250">
    <property type="entry name" value="OMP/PagP_B-barrel"/>
</dbReference>
<evidence type="ECO:0000256" key="1">
    <source>
        <dbReference type="SAM" id="SignalP"/>
    </source>
</evidence>
<dbReference type="Proteomes" id="UP000319771">
    <property type="component" value="Unassembled WGS sequence"/>
</dbReference>
<dbReference type="AlphaFoldDB" id="A0A538UD73"/>
<comment type="caution">
    <text evidence="2">The sequence shown here is derived from an EMBL/GenBank/DDBJ whole genome shotgun (WGS) entry which is preliminary data.</text>
</comment>
<reference evidence="2 3" key="1">
    <citation type="journal article" date="2019" name="Nat. Microbiol.">
        <title>Mediterranean grassland soil C-N compound turnover is dependent on rainfall and depth, and is mediated by genomically divergent microorganisms.</title>
        <authorList>
            <person name="Diamond S."/>
            <person name="Andeer P.F."/>
            <person name="Li Z."/>
            <person name="Crits-Christoph A."/>
            <person name="Burstein D."/>
            <person name="Anantharaman K."/>
            <person name="Lane K.R."/>
            <person name="Thomas B.C."/>
            <person name="Pan C."/>
            <person name="Northen T.R."/>
            <person name="Banfield J.F."/>
        </authorList>
    </citation>
    <scope>NUCLEOTIDE SEQUENCE [LARGE SCALE GENOMIC DNA]</scope>
    <source>
        <strain evidence="2">WS_11</strain>
    </source>
</reference>
<dbReference type="SUPFAM" id="SSF56925">
    <property type="entry name" value="OMPA-like"/>
    <property type="match status" value="1"/>
</dbReference>
<dbReference type="EMBL" id="VBPB01000051">
    <property type="protein sequence ID" value="TMQ73679.1"/>
    <property type="molecule type" value="Genomic_DNA"/>
</dbReference>
<keyword evidence="1" id="KW-0732">Signal</keyword>
<name>A0A538UD73_UNCEI</name>
<protein>
    <submittedName>
        <fullName evidence="2">Uncharacterized protein</fullName>
    </submittedName>
</protein>
<feature type="signal peptide" evidence="1">
    <location>
        <begin position="1"/>
        <end position="36"/>
    </location>
</feature>
<evidence type="ECO:0000313" key="2">
    <source>
        <dbReference type="EMBL" id="TMQ73679.1"/>
    </source>
</evidence>
<proteinExistence type="predicted"/>
<gene>
    <name evidence="2" type="ORF">E6K81_03455</name>
</gene>